<accession>A0ABP2TX69</accession>
<gene>
    <name evidence="1" type="ORF">F992_01875</name>
</gene>
<protein>
    <submittedName>
        <fullName evidence="1">Uncharacterized protein</fullName>
    </submittedName>
</protein>
<dbReference type="EMBL" id="APOJ01000024">
    <property type="protein sequence ID" value="ENU26907.1"/>
    <property type="molecule type" value="Genomic_DNA"/>
</dbReference>
<organism evidence="1 2">
    <name type="scientific">Acinetobacter modestus</name>
    <dbReference type="NCBI Taxonomy" id="1776740"/>
    <lineage>
        <taxon>Bacteria</taxon>
        <taxon>Pseudomonadati</taxon>
        <taxon>Pseudomonadota</taxon>
        <taxon>Gammaproteobacteria</taxon>
        <taxon>Moraxellales</taxon>
        <taxon>Moraxellaceae</taxon>
        <taxon>Acinetobacter</taxon>
    </lineage>
</organism>
<keyword evidence="2" id="KW-1185">Reference proteome</keyword>
<reference evidence="1 2" key="2">
    <citation type="journal article" date="2016" name="Int. J. Syst. Evol. Microbiol.">
        <title>Taxonomy of haemolytic and/or proteolytic strains of the genus Acinetobacter with the proposal of Acinetobacter courvalinii sp. nov. (genomic species 14 sensu Bouvet &amp; Jeanjean), Acinetobacter dispersus sp. nov. (genomic species 17), Acinetobacter modestus sp. nov., Acinetobacter proteolyticus sp. nov. and Acinetobacter vivianii sp. nov.</title>
        <authorList>
            <person name="Nemec A."/>
            <person name="Radolfova-Krizova L."/>
            <person name="Maixnerova M."/>
            <person name="Vrestiakova E."/>
            <person name="Jezek P."/>
            <person name="Sedo O."/>
        </authorList>
    </citation>
    <scope>NUCLEOTIDE SEQUENCE [LARGE SCALE GENOMIC DNA]</scope>
    <source>
        <strain evidence="1 2">NIPH 236</strain>
    </source>
</reference>
<dbReference type="RefSeq" id="WP_004662012.1">
    <property type="nucleotide sequence ID" value="NZ_BMDV01000002.1"/>
</dbReference>
<name>A0ABP2TX69_9GAMM</name>
<sequence>MMEVDINALIEPQKSAAGFTLGQTLSEFYNGLNLTDVKKWLITDGIPLHDSIHKNDKWLCVPTREISEGRIEGEIWFYSKGVVELHFNHLGFLFNISIFNGYKGKLINCIYIGMPFLELKNLCNPIFNEHENIYIVEDNDIFSGIGFCIDESADIPYLSGIFVFQVV</sequence>
<comment type="caution">
    <text evidence="1">The sequence shown here is derived from an EMBL/GenBank/DDBJ whole genome shotgun (WGS) entry which is preliminary data.</text>
</comment>
<dbReference type="GeneID" id="92835262"/>
<evidence type="ECO:0000313" key="2">
    <source>
        <dbReference type="Proteomes" id="UP000013190"/>
    </source>
</evidence>
<proteinExistence type="predicted"/>
<reference evidence="2" key="1">
    <citation type="submission" date="2013-02" db="EMBL/GenBank/DDBJ databases">
        <title>The Genome Sequence of Acinetobacter sp. NIPH 236.</title>
        <authorList>
            <consortium name="The Broad Institute Genome Sequencing Platform"/>
            <consortium name="The Broad Institute Genome Sequencing Center for Infectious Disease"/>
            <person name="Cerqueira G."/>
            <person name="Feldgarden M."/>
            <person name="Courvalin P."/>
            <person name="Perichon B."/>
            <person name="Grillot-Courvalin C."/>
            <person name="Clermont D."/>
            <person name="Rocha E."/>
            <person name="Yoon E.-J."/>
            <person name="Nemec A."/>
            <person name="Walker B."/>
            <person name="Young S.K."/>
            <person name="Zeng Q."/>
            <person name="Gargeya S."/>
            <person name="Fitzgerald M."/>
            <person name="Haas B."/>
            <person name="Abouelleil A."/>
            <person name="Alvarado L."/>
            <person name="Arachchi H.M."/>
            <person name="Berlin A.M."/>
            <person name="Chapman S.B."/>
            <person name="Dewar J."/>
            <person name="Goldberg J."/>
            <person name="Griggs A."/>
            <person name="Gujja S."/>
            <person name="Hansen M."/>
            <person name="Howarth C."/>
            <person name="Imamovic A."/>
            <person name="Larimer J."/>
            <person name="McCowan C."/>
            <person name="Murphy C."/>
            <person name="Neiman D."/>
            <person name="Pearson M."/>
            <person name="Priest M."/>
            <person name="Roberts A."/>
            <person name="Saif S."/>
            <person name="Shea T."/>
            <person name="Sisk P."/>
            <person name="Sykes S."/>
            <person name="Wortman J."/>
            <person name="Nusbaum C."/>
            <person name="Birren B."/>
        </authorList>
    </citation>
    <scope>NUCLEOTIDE SEQUENCE [LARGE SCALE GENOMIC DNA]</scope>
    <source>
        <strain evidence="2">NIPH 236</strain>
    </source>
</reference>
<evidence type="ECO:0000313" key="1">
    <source>
        <dbReference type="EMBL" id="ENU26907.1"/>
    </source>
</evidence>
<dbReference type="Proteomes" id="UP000013190">
    <property type="component" value="Unassembled WGS sequence"/>
</dbReference>